<keyword evidence="8" id="KW-1133">Transmembrane helix</keyword>
<feature type="region of interest" description="Disordered" evidence="12">
    <location>
        <begin position="332"/>
        <end position="381"/>
    </location>
</feature>
<feature type="region of interest" description="Disordered" evidence="12">
    <location>
        <begin position="286"/>
        <end position="317"/>
    </location>
</feature>
<gene>
    <name evidence="13" type="ORF">PISL3812_02020</name>
</gene>
<evidence type="ECO:0000256" key="8">
    <source>
        <dbReference type="ARBA" id="ARBA00022989"/>
    </source>
</evidence>
<dbReference type="Pfam" id="PF11711">
    <property type="entry name" value="Tim54"/>
    <property type="match status" value="1"/>
</dbReference>
<dbReference type="PANTHER" id="PTHR12358">
    <property type="entry name" value="SPHINGOSINE KINASE"/>
    <property type="match status" value="1"/>
</dbReference>
<evidence type="ECO:0000256" key="2">
    <source>
        <dbReference type="ARBA" id="ARBA00006355"/>
    </source>
</evidence>
<keyword evidence="10" id="KW-0496">Mitochondrion</keyword>
<keyword evidence="14" id="KW-1185">Reference proteome</keyword>
<evidence type="ECO:0000313" key="14">
    <source>
        <dbReference type="Proteomes" id="UP000054383"/>
    </source>
</evidence>
<dbReference type="AlphaFoldDB" id="A0A0U1LNR8"/>
<evidence type="ECO:0000256" key="1">
    <source>
        <dbReference type="ARBA" id="ARBA00004434"/>
    </source>
</evidence>
<dbReference type="STRING" id="28573.A0A0U1LNR8"/>
<dbReference type="InterPro" id="IPR021056">
    <property type="entry name" value="Mt_import_IM_translocase_Tim54"/>
</dbReference>
<comment type="subcellular location">
    <subcellularLocation>
        <location evidence="1">Mitochondrion inner membrane</location>
        <topology evidence="1">Single-pass membrane protein</topology>
    </subcellularLocation>
</comment>
<name>A0A0U1LNR8_TALIS</name>
<protein>
    <recommendedName>
        <fullName evidence="3">Mitochondrial import inner membrane translocase subunit TIM54</fullName>
    </recommendedName>
</protein>
<evidence type="ECO:0000256" key="10">
    <source>
        <dbReference type="ARBA" id="ARBA00023128"/>
    </source>
</evidence>
<feature type="compositionally biased region" description="Basic and acidic residues" evidence="12">
    <location>
        <begin position="357"/>
        <end position="371"/>
    </location>
</feature>
<evidence type="ECO:0000256" key="12">
    <source>
        <dbReference type="SAM" id="MobiDB-lite"/>
    </source>
</evidence>
<keyword evidence="4" id="KW-0813">Transport</keyword>
<evidence type="ECO:0000256" key="9">
    <source>
        <dbReference type="ARBA" id="ARBA00023010"/>
    </source>
</evidence>
<feature type="compositionally biased region" description="Polar residues" evidence="12">
    <location>
        <begin position="332"/>
        <end position="344"/>
    </location>
</feature>
<accession>A0A0U1LNR8</accession>
<keyword evidence="9" id="KW-0811">Translocation</keyword>
<evidence type="ECO:0000256" key="6">
    <source>
        <dbReference type="ARBA" id="ARBA00022792"/>
    </source>
</evidence>
<dbReference type="GO" id="GO:0005743">
    <property type="term" value="C:mitochondrial inner membrane"/>
    <property type="evidence" value="ECO:0007669"/>
    <property type="project" value="UniProtKB-SubCell"/>
</dbReference>
<dbReference type="InterPro" id="IPR050187">
    <property type="entry name" value="Lipid_Phosphate_FormReg"/>
</dbReference>
<evidence type="ECO:0000256" key="11">
    <source>
        <dbReference type="ARBA" id="ARBA00023136"/>
    </source>
</evidence>
<feature type="compositionally biased region" description="Polar residues" evidence="12">
    <location>
        <begin position="508"/>
        <end position="518"/>
    </location>
</feature>
<keyword evidence="6" id="KW-0999">Mitochondrion inner membrane</keyword>
<feature type="compositionally biased region" description="Pro residues" evidence="12">
    <location>
        <begin position="291"/>
        <end position="300"/>
    </location>
</feature>
<comment type="similarity">
    <text evidence="2">Belongs to the TIM54 family.</text>
</comment>
<dbReference type="GO" id="GO:0015031">
    <property type="term" value="P:protein transport"/>
    <property type="evidence" value="ECO:0007669"/>
    <property type="project" value="UniProtKB-KW"/>
</dbReference>
<feature type="region of interest" description="Disordered" evidence="12">
    <location>
        <begin position="488"/>
        <end position="518"/>
    </location>
</feature>
<reference evidence="13 14" key="1">
    <citation type="submission" date="2015-04" db="EMBL/GenBank/DDBJ databases">
        <authorList>
            <person name="Syromyatnikov M.Y."/>
            <person name="Popov V.N."/>
        </authorList>
    </citation>
    <scope>NUCLEOTIDE SEQUENCE [LARGE SCALE GENOMIC DNA]</scope>
    <source>
        <strain evidence="13">WF-38-12</strain>
    </source>
</reference>
<dbReference type="PANTHER" id="PTHR12358:SF101">
    <property type="entry name" value="MITOCHONDRIAL IMPORT INNER MEMBRANE TRANSLOCASE SUBUNIT TIM54"/>
    <property type="match status" value="1"/>
</dbReference>
<evidence type="ECO:0000256" key="3">
    <source>
        <dbReference type="ARBA" id="ARBA00020796"/>
    </source>
</evidence>
<evidence type="ECO:0000256" key="4">
    <source>
        <dbReference type="ARBA" id="ARBA00022448"/>
    </source>
</evidence>
<feature type="region of interest" description="Disordered" evidence="12">
    <location>
        <begin position="84"/>
        <end position="104"/>
    </location>
</feature>
<dbReference type="OrthoDB" id="5598305at2759"/>
<sequence>MTVQSLFLGKECTSLSTKCLGPVGIQMSPLVLHRIFEQSIIKQPKTKLSRSLSPHSRDHRKPNLIGLRLSPLFLAVMAEPSSSASTAASGQNAPPKAPPKAQNPVFKMMGLPRFRLRLPSRNWMIFLTVTGSFTAAVMYDRRQKRHVQQKWSDLVAHIAKEPLPLEQNRKRLTIFLSAPPGDGLRPAREYFKEYIKPILVSAALDYEVIEGRKEGEVRAGLADKIRKYRRQAGEQSHSVEEPSKESAIAEARERMGVTDEPGPRGDIVIGRHTWKEYIRGLHEGWLGPLDTAPPPPPPQPVTAETVANPTEPTVGDKRPTVETVDAVVNTLPTDTPTATAQEGSPSEPEGSNAALNENKEAENTETEESKKPKGPTPAYISPTQYAAQNLPSTIPATFDASSPIQFPHLLGFLNTPIRIYRYLTKRHLADAVGQEVAAAVLASASRPYEEGSRPFEGMAFGASADLSADSSDSLSQTTYEQQTLLEHEEREWHKSVRKEAANRRSQLESETPSSTNDEYTAKLFAEEREWIDEVVIDPRIASRMHRYFLSPEEEARANRIASGQEWILGEGEKPKELSFWQRTWIRYGYGEDPELAKKKPIIGNLDNEDGE</sequence>
<dbReference type="Proteomes" id="UP000054383">
    <property type="component" value="Unassembled WGS sequence"/>
</dbReference>
<dbReference type="OMA" id="CAVVENM"/>
<keyword evidence="11" id="KW-0472">Membrane</keyword>
<evidence type="ECO:0000313" key="13">
    <source>
        <dbReference type="EMBL" id="CRG84831.1"/>
    </source>
</evidence>
<keyword evidence="7" id="KW-0653">Protein transport</keyword>
<evidence type="ECO:0000256" key="7">
    <source>
        <dbReference type="ARBA" id="ARBA00022927"/>
    </source>
</evidence>
<evidence type="ECO:0000256" key="5">
    <source>
        <dbReference type="ARBA" id="ARBA00022692"/>
    </source>
</evidence>
<organism evidence="13 14">
    <name type="scientific">Talaromyces islandicus</name>
    <name type="common">Penicillium islandicum</name>
    <dbReference type="NCBI Taxonomy" id="28573"/>
    <lineage>
        <taxon>Eukaryota</taxon>
        <taxon>Fungi</taxon>
        <taxon>Dikarya</taxon>
        <taxon>Ascomycota</taxon>
        <taxon>Pezizomycotina</taxon>
        <taxon>Eurotiomycetes</taxon>
        <taxon>Eurotiomycetidae</taxon>
        <taxon>Eurotiales</taxon>
        <taxon>Trichocomaceae</taxon>
        <taxon>Talaromyces</taxon>
        <taxon>Talaromyces sect. Islandici</taxon>
    </lineage>
</organism>
<keyword evidence="5" id="KW-0812">Transmembrane</keyword>
<proteinExistence type="inferred from homology"/>
<feature type="compositionally biased region" description="Basic and acidic residues" evidence="12">
    <location>
        <begin position="488"/>
        <end position="507"/>
    </location>
</feature>
<dbReference type="EMBL" id="CVMT01000002">
    <property type="protein sequence ID" value="CRG84831.1"/>
    <property type="molecule type" value="Genomic_DNA"/>
</dbReference>